<dbReference type="Gene3D" id="1.50.10.20">
    <property type="match status" value="1"/>
</dbReference>
<dbReference type="EMBL" id="AUZX01013256">
    <property type="protein sequence ID" value="EQD36121.1"/>
    <property type="molecule type" value="Genomic_DNA"/>
</dbReference>
<evidence type="ECO:0008006" key="2">
    <source>
        <dbReference type="Google" id="ProtNLM"/>
    </source>
</evidence>
<sequence>MLTDLEIKTTAKWISEVQLRNGLIPWYSGGHIDPWNHIEAVIALGMAGFDESAIKGVDSLFSLQNRDGSFCHYYLTNGVKEPNRDPNVISYCALGLLAL</sequence>
<dbReference type="InterPro" id="IPR008930">
    <property type="entry name" value="Terpenoid_cyclase/PrenylTrfase"/>
</dbReference>
<organism evidence="1">
    <name type="scientific">mine drainage metagenome</name>
    <dbReference type="NCBI Taxonomy" id="410659"/>
    <lineage>
        <taxon>unclassified sequences</taxon>
        <taxon>metagenomes</taxon>
        <taxon>ecological metagenomes</taxon>
    </lineage>
</organism>
<feature type="non-terminal residue" evidence="1">
    <location>
        <position position="99"/>
    </location>
</feature>
<protein>
    <recommendedName>
        <fullName evidence="2">Prenyltransferase</fullName>
    </recommendedName>
</protein>
<name>T0YL21_9ZZZZ</name>
<reference evidence="1" key="1">
    <citation type="submission" date="2013-08" db="EMBL/GenBank/DDBJ databases">
        <authorList>
            <person name="Mendez C."/>
            <person name="Richter M."/>
            <person name="Ferrer M."/>
            <person name="Sanchez J."/>
        </authorList>
    </citation>
    <scope>NUCLEOTIDE SEQUENCE</scope>
</reference>
<reference evidence="1" key="2">
    <citation type="journal article" date="2014" name="ISME J.">
        <title>Microbial stratification in low pH oxic and suboxic macroscopic growths along an acid mine drainage.</title>
        <authorList>
            <person name="Mendez-Garcia C."/>
            <person name="Mesa V."/>
            <person name="Sprenger R.R."/>
            <person name="Richter M."/>
            <person name="Diez M.S."/>
            <person name="Solano J."/>
            <person name="Bargiela R."/>
            <person name="Golyshina O.V."/>
            <person name="Manteca A."/>
            <person name="Ramos J.L."/>
            <person name="Gallego J.R."/>
            <person name="Llorente I."/>
            <person name="Martins Dos Santos V.A."/>
            <person name="Jensen O.N."/>
            <person name="Pelaez A.I."/>
            <person name="Sanchez J."/>
            <person name="Ferrer M."/>
        </authorList>
    </citation>
    <scope>NUCLEOTIDE SEQUENCE</scope>
</reference>
<gene>
    <name evidence="1" type="ORF">B1A_17996</name>
</gene>
<comment type="caution">
    <text evidence="1">The sequence shown here is derived from an EMBL/GenBank/DDBJ whole genome shotgun (WGS) entry which is preliminary data.</text>
</comment>
<evidence type="ECO:0000313" key="1">
    <source>
        <dbReference type="EMBL" id="EQD36121.1"/>
    </source>
</evidence>
<dbReference type="SUPFAM" id="SSF48239">
    <property type="entry name" value="Terpenoid cyclases/Protein prenyltransferases"/>
    <property type="match status" value="1"/>
</dbReference>
<dbReference type="AlphaFoldDB" id="T0YL21"/>
<accession>T0YL21</accession>
<proteinExistence type="predicted"/>